<dbReference type="RefSeq" id="WP_094941745.1">
    <property type="nucleotide sequence ID" value="NZ_NOKQ01000134.1"/>
</dbReference>
<keyword evidence="2" id="KW-0378">Hydrolase</keyword>
<dbReference type="OrthoDB" id="9763310at2"/>
<dbReference type="Gene3D" id="3.40.50.300">
    <property type="entry name" value="P-loop containing nucleotide triphosphate hydrolases"/>
    <property type="match status" value="2"/>
</dbReference>
<sequence>MTELENELQKRFGFLSFRPGQKEVIEHFLSGQDVLGVLPTGTGKSMLFQFPTSYFSGTVIILSPLVSLMTDQVQQLKLRGEKKVVAFTSFQSRAEREYALRNIDNYHYIFVSPESLQNRELQNALLAVHVAYFVYDEAHCLVQWGMDFRPDYLRAAEWVSTNFTKQILALTATATEQTRLLIKETLHRPSMVEIVRSVDRPSIALQTIQVESDLERFDEMIRLIRQYGGPGILYTQSRKRAEDYATQLIKLGIPTAAYHGGMDTLDRSLIQQQFSSGELEWICATNAFGMGIHKANIRQVLHDHIPTSLSNYLQEFGRASRDGKQSLATLFYTADDYRKSLFLATADLPDQQDIEYFAQSVELDEQKTKILSYWNSRLSVSEQNQLFDRLRLSKKQNILELYKIITGQTCLREGIGNAFGETNLPKPVFCCNKCQSLEAIEMTHESAKETERMDLGSAYKKRLKQLFP</sequence>
<evidence type="ECO:0000256" key="3">
    <source>
        <dbReference type="ARBA" id="ARBA00022806"/>
    </source>
</evidence>
<dbReference type="GO" id="GO:0030894">
    <property type="term" value="C:replisome"/>
    <property type="evidence" value="ECO:0007669"/>
    <property type="project" value="TreeGrafter"/>
</dbReference>
<dbReference type="GO" id="GO:0003676">
    <property type="term" value="F:nucleic acid binding"/>
    <property type="evidence" value="ECO:0007669"/>
    <property type="project" value="InterPro"/>
</dbReference>
<dbReference type="InterPro" id="IPR014001">
    <property type="entry name" value="Helicase_ATP-bd"/>
</dbReference>
<dbReference type="InterPro" id="IPR004589">
    <property type="entry name" value="DNA_helicase_ATP-dep_RecQ"/>
</dbReference>
<dbReference type="GO" id="GO:0043138">
    <property type="term" value="F:3'-5' DNA helicase activity"/>
    <property type="evidence" value="ECO:0007669"/>
    <property type="project" value="TreeGrafter"/>
</dbReference>
<keyword evidence="8" id="KW-1185">Reference proteome</keyword>
<feature type="domain" description="Helicase C-terminal" evidence="6">
    <location>
        <begin position="216"/>
        <end position="369"/>
    </location>
</feature>
<dbReference type="PROSITE" id="PS51194">
    <property type="entry name" value="HELICASE_CTER"/>
    <property type="match status" value="1"/>
</dbReference>
<evidence type="ECO:0000259" key="6">
    <source>
        <dbReference type="PROSITE" id="PS51194"/>
    </source>
</evidence>
<dbReference type="NCBIfam" id="TIGR00614">
    <property type="entry name" value="recQ_fam"/>
    <property type="match status" value="1"/>
</dbReference>
<keyword evidence="1" id="KW-0547">Nucleotide-binding</keyword>
<evidence type="ECO:0000313" key="7">
    <source>
        <dbReference type="EMBL" id="OZS79364.1"/>
    </source>
</evidence>
<keyword evidence="4" id="KW-0067">ATP-binding</keyword>
<evidence type="ECO:0000259" key="5">
    <source>
        <dbReference type="PROSITE" id="PS51192"/>
    </source>
</evidence>
<dbReference type="SMART" id="SM00490">
    <property type="entry name" value="HELICc"/>
    <property type="match status" value="1"/>
</dbReference>
<dbReference type="InterPro" id="IPR027417">
    <property type="entry name" value="P-loop_NTPase"/>
</dbReference>
<accession>A0A264W6X9</accession>
<dbReference type="GO" id="GO:0016787">
    <property type="term" value="F:hydrolase activity"/>
    <property type="evidence" value="ECO:0007669"/>
    <property type="project" value="UniProtKB-KW"/>
</dbReference>
<dbReference type="PROSITE" id="PS51192">
    <property type="entry name" value="HELICASE_ATP_BIND_1"/>
    <property type="match status" value="1"/>
</dbReference>
<reference evidence="7 8" key="1">
    <citation type="submission" date="2017-07" db="EMBL/GenBank/DDBJ databases">
        <title>Tetzosporium hominis gen.nov. sp.nov.</title>
        <authorList>
            <person name="Tetz G."/>
            <person name="Tetz V."/>
        </authorList>
    </citation>
    <scope>NUCLEOTIDE SEQUENCE [LARGE SCALE GENOMIC DNA]</scope>
    <source>
        <strain evidence="7 8">VT-49</strain>
    </source>
</reference>
<keyword evidence="3" id="KW-0347">Helicase</keyword>
<evidence type="ECO:0000256" key="4">
    <source>
        <dbReference type="ARBA" id="ARBA00022840"/>
    </source>
</evidence>
<name>A0A264W6X9_9BACL</name>
<dbReference type="GO" id="GO:0043590">
    <property type="term" value="C:bacterial nucleoid"/>
    <property type="evidence" value="ECO:0007669"/>
    <property type="project" value="TreeGrafter"/>
</dbReference>
<dbReference type="PANTHER" id="PTHR13710:SF84">
    <property type="entry name" value="ATP-DEPENDENT DNA HELICASE RECS-RELATED"/>
    <property type="match status" value="1"/>
</dbReference>
<dbReference type="Pfam" id="PF00270">
    <property type="entry name" value="DEAD"/>
    <property type="match status" value="1"/>
</dbReference>
<dbReference type="GO" id="GO:0005737">
    <property type="term" value="C:cytoplasm"/>
    <property type="evidence" value="ECO:0007669"/>
    <property type="project" value="TreeGrafter"/>
</dbReference>
<organism evidence="7 8">
    <name type="scientific">Tetzosporium hominis</name>
    <dbReference type="NCBI Taxonomy" id="2020506"/>
    <lineage>
        <taxon>Bacteria</taxon>
        <taxon>Bacillati</taxon>
        <taxon>Bacillota</taxon>
        <taxon>Bacilli</taxon>
        <taxon>Bacillales</taxon>
        <taxon>Caryophanaceae</taxon>
        <taxon>Tetzosporium</taxon>
    </lineage>
</organism>
<protein>
    <recommendedName>
        <fullName evidence="9">ATP-dependent DNA helicase</fullName>
    </recommendedName>
</protein>
<dbReference type="SMART" id="SM00487">
    <property type="entry name" value="DEXDc"/>
    <property type="match status" value="1"/>
</dbReference>
<dbReference type="GO" id="GO:0005524">
    <property type="term" value="F:ATP binding"/>
    <property type="evidence" value="ECO:0007669"/>
    <property type="project" value="UniProtKB-KW"/>
</dbReference>
<dbReference type="GO" id="GO:0009378">
    <property type="term" value="F:four-way junction helicase activity"/>
    <property type="evidence" value="ECO:0007669"/>
    <property type="project" value="TreeGrafter"/>
</dbReference>
<dbReference type="GO" id="GO:0006281">
    <property type="term" value="P:DNA repair"/>
    <property type="evidence" value="ECO:0007669"/>
    <property type="project" value="TreeGrafter"/>
</dbReference>
<dbReference type="AlphaFoldDB" id="A0A264W6X9"/>
<dbReference type="EMBL" id="NOKQ01000134">
    <property type="protein sequence ID" value="OZS79364.1"/>
    <property type="molecule type" value="Genomic_DNA"/>
</dbReference>
<evidence type="ECO:0008006" key="9">
    <source>
        <dbReference type="Google" id="ProtNLM"/>
    </source>
</evidence>
<evidence type="ECO:0000313" key="8">
    <source>
        <dbReference type="Proteomes" id="UP000217065"/>
    </source>
</evidence>
<dbReference type="CDD" id="cd17920">
    <property type="entry name" value="DEXHc_RecQ"/>
    <property type="match status" value="1"/>
</dbReference>
<gene>
    <name evidence="7" type="ORF">CF394_02790</name>
</gene>
<dbReference type="GO" id="GO:0006310">
    <property type="term" value="P:DNA recombination"/>
    <property type="evidence" value="ECO:0007669"/>
    <property type="project" value="InterPro"/>
</dbReference>
<evidence type="ECO:0000256" key="1">
    <source>
        <dbReference type="ARBA" id="ARBA00022741"/>
    </source>
</evidence>
<dbReference type="InterPro" id="IPR011545">
    <property type="entry name" value="DEAD/DEAH_box_helicase_dom"/>
</dbReference>
<comment type="caution">
    <text evidence="7">The sequence shown here is derived from an EMBL/GenBank/DDBJ whole genome shotgun (WGS) entry which is preliminary data.</text>
</comment>
<dbReference type="SUPFAM" id="SSF52540">
    <property type="entry name" value="P-loop containing nucleoside triphosphate hydrolases"/>
    <property type="match status" value="1"/>
</dbReference>
<dbReference type="Proteomes" id="UP000217065">
    <property type="component" value="Unassembled WGS sequence"/>
</dbReference>
<proteinExistence type="predicted"/>
<evidence type="ECO:0000256" key="2">
    <source>
        <dbReference type="ARBA" id="ARBA00022801"/>
    </source>
</evidence>
<feature type="domain" description="Helicase ATP-binding" evidence="5">
    <location>
        <begin position="25"/>
        <end position="192"/>
    </location>
</feature>
<dbReference type="PANTHER" id="PTHR13710">
    <property type="entry name" value="DNA HELICASE RECQ FAMILY MEMBER"/>
    <property type="match status" value="1"/>
</dbReference>
<dbReference type="Pfam" id="PF00271">
    <property type="entry name" value="Helicase_C"/>
    <property type="match status" value="1"/>
</dbReference>
<dbReference type="InterPro" id="IPR001650">
    <property type="entry name" value="Helicase_C-like"/>
</dbReference>